<protein>
    <submittedName>
        <fullName evidence="5 6">F-box/kelch-repeat protein At1g16250</fullName>
    </submittedName>
</protein>
<evidence type="ECO:0000259" key="3">
    <source>
        <dbReference type="Pfam" id="PF00646"/>
    </source>
</evidence>
<dbReference type="InterPro" id="IPR015915">
    <property type="entry name" value="Kelch-typ_b-propeller"/>
</dbReference>
<dbReference type="SUPFAM" id="SSF81383">
    <property type="entry name" value="F-box domain"/>
    <property type="match status" value="1"/>
</dbReference>
<dbReference type="RefSeq" id="XP_039141053.1">
    <property type="nucleotide sequence ID" value="XM_039285119.1"/>
</dbReference>
<dbReference type="InterPro" id="IPR001810">
    <property type="entry name" value="F-box_dom"/>
</dbReference>
<dbReference type="GeneID" id="120278185"/>
<evidence type="ECO:0000313" key="13">
    <source>
        <dbReference type="RefSeq" id="XP_039141053.1"/>
    </source>
</evidence>
<name>A0AB40CSJ3_DIOCR</name>
<dbReference type="InterPro" id="IPR036047">
    <property type="entry name" value="F-box-like_dom_sf"/>
</dbReference>
<dbReference type="PANTHER" id="PTHR46344:SF28">
    <property type="entry name" value="F-BOX DOMAIN-CONTAINING PROTEIN"/>
    <property type="match status" value="1"/>
</dbReference>
<evidence type="ECO:0000313" key="6">
    <source>
        <dbReference type="RefSeq" id="XP_039141045.1"/>
    </source>
</evidence>
<dbReference type="Proteomes" id="UP001515500">
    <property type="component" value="Chromosome 15"/>
</dbReference>
<dbReference type="Gene3D" id="2.120.10.80">
    <property type="entry name" value="Kelch-type beta propeller"/>
    <property type="match status" value="1"/>
</dbReference>
<dbReference type="PANTHER" id="PTHR46344">
    <property type="entry name" value="OS02G0202900 PROTEIN"/>
    <property type="match status" value="1"/>
</dbReference>
<keyword evidence="2" id="KW-0677">Repeat</keyword>
<evidence type="ECO:0000313" key="10">
    <source>
        <dbReference type="RefSeq" id="XP_039141049.1"/>
    </source>
</evidence>
<evidence type="ECO:0000256" key="1">
    <source>
        <dbReference type="ARBA" id="ARBA00022441"/>
    </source>
</evidence>
<dbReference type="CDD" id="cd22152">
    <property type="entry name" value="F-box_AtAFR-like"/>
    <property type="match status" value="1"/>
</dbReference>
<evidence type="ECO:0000313" key="4">
    <source>
        <dbReference type="Proteomes" id="UP001515500"/>
    </source>
</evidence>
<dbReference type="Pfam" id="PF01344">
    <property type="entry name" value="Kelch_1"/>
    <property type="match status" value="1"/>
</dbReference>
<evidence type="ECO:0000313" key="9">
    <source>
        <dbReference type="RefSeq" id="XP_039141048.1"/>
    </source>
</evidence>
<evidence type="ECO:0000313" key="12">
    <source>
        <dbReference type="RefSeq" id="XP_039141052.1"/>
    </source>
</evidence>
<evidence type="ECO:0000313" key="7">
    <source>
        <dbReference type="RefSeq" id="XP_039141046.1"/>
    </source>
</evidence>
<reference evidence="5 6" key="1">
    <citation type="submission" date="2025-04" db="UniProtKB">
        <authorList>
            <consortium name="RefSeq"/>
        </authorList>
    </citation>
    <scope>IDENTIFICATION</scope>
</reference>
<dbReference type="RefSeq" id="XP_039141046.1">
    <property type="nucleotide sequence ID" value="XM_039285112.1"/>
</dbReference>
<dbReference type="SMART" id="SM00612">
    <property type="entry name" value="Kelch"/>
    <property type="match status" value="2"/>
</dbReference>
<evidence type="ECO:0000313" key="5">
    <source>
        <dbReference type="RefSeq" id="XP_039141044.1"/>
    </source>
</evidence>
<dbReference type="RefSeq" id="XP_039141048.1">
    <property type="nucleotide sequence ID" value="XM_039285114.1"/>
</dbReference>
<keyword evidence="4" id="KW-1185">Reference proteome</keyword>
<dbReference type="RefSeq" id="XP_039141047.1">
    <property type="nucleotide sequence ID" value="XM_039285113.1"/>
</dbReference>
<gene>
    <name evidence="5 6 7 8 9 10 11 12 13" type="primary">LOC120278185</name>
</gene>
<dbReference type="RefSeq" id="XP_039141045.1">
    <property type="nucleotide sequence ID" value="XM_039285111.1"/>
</dbReference>
<dbReference type="AlphaFoldDB" id="A0AB40CSJ3"/>
<evidence type="ECO:0000256" key="2">
    <source>
        <dbReference type="ARBA" id="ARBA00022737"/>
    </source>
</evidence>
<dbReference type="InterPro" id="IPR006652">
    <property type="entry name" value="Kelch_1"/>
</dbReference>
<feature type="domain" description="F-box" evidence="3">
    <location>
        <begin position="10"/>
        <end position="47"/>
    </location>
</feature>
<dbReference type="Pfam" id="PF00646">
    <property type="entry name" value="F-box"/>
    <property type="match status" value="1"/>
</dbReference>
<evidence type="ECO:0000313" key="11">
    <source>
        <dbReference type="RefSeq" id="XP_039141050.1"/>
    </source>
</evidence>
<proteinExistence type="predicted"/>
<organism evidence="4 9">
    <name type="scientific">Dioscorea cayennensis subsp. rotundata</name>
    <name type="common">White Guinea yam</name>
    <name type="synonym">Dioscorea rotundata</name>
    <dbReference type="NCBI Taxonomy" id="55577"/>
    <lineage>
        <taxon>Eukaryota</taxon>
        <taxon>Viridiplantae</taxon>
        <taxon>Streptophyta</taxon>
        <taxon>Embryophyta</taxon>
        <taxon>Tracheophyta</taxon>
        <taxon>Spermatophyta</taxon>
        <taxon>Magnoliopsida</taxon>
        <taxon>Liliopsida</taxon>
        <taxon>Dioscoreales</taxon>
        <taxon>Dioscoreaceae</taxon>
        <taxon>Dioscorea</taxon>
    </lineage>
</organism>
<dbReference type="RefSeq" id="XP_039141049.1">
    <property type="nucleotide sequence ID" value="XM_039285115.1"/>
</dbReference>
<evidence type="ECO:0000313" key="8">
    <source>
        <dbReference type="RefSeq" id="XP_039141047.1"/>
    </source>
</evidence>
<keyword evidence="1" id="KW-0880">Kelch repeat</keyword>
<dbReference type="RefSeq" id="XP_039141050.1">
    <property type="nucleotide sequence ID" value="XM_039285116.1"/>
</dbReference>
<dbReference type="RefSeq" id="XP_039141052.1">
    <property type="nucleotide sequence ID" value="XM_039285118.1"/>
</dbReference>
<dbReference type="SUPFAM" id="SSF117281">
    <property type="entry name" value="Kelch motif"/>
    <property type="match status" value="1"/>
</dbReference>
<accession>A0AB40CSJ3</accession>
<sequence length="374" mass="41701">MESQPGDMIPGLPDDLALNCLVRISHGYHGLLKCVSKKWEAAIKSNDYLCLKEKEGLGGNWLIALSPSEHTFNCVAYDPDADRWHPIPPVPTTQRRLSFGHSCVSACKRCFIIGGAYTKSTFGLPVPSSEVLMFDPFKMNWSRVSNMTRGRNFFACAAVLDKIYVAGGSDISHETGEGLASASAEVYDPLENRWDELPPMPVPLIGCFGVSHSGQFHVLGRIGPDGGEVDTYFRFNPADHRWHAGNDFEELPSSSHLYPSATHGVYAVDDKRAIQYPENGLRNWQTIGVIPDVALPNHDQLLTPFNYAFVSYKKYLFLMGGSVLKFDGRYRCSFIPKLRTARFCDTTQLPLEWRDARPLPPAYAGPTECFTLEE</sequence>
<dbReference type="RefSeq" id="XP_039141044.1">
    <property type="nucleotide sequence ID" value="XM_039285110.1"/>
</dbReference>